<dbReference type="EMBL" id="JGZI01000008">
    <property type="protein sequence ID" value="KFI82755.1"/>
    <property type="molecule type" value="Genomic_DNA"/>
</dbReference>
<keyword evidence="9" id="KW-1185">Reference proteome</keyword>
<evidence type="ECO:0000256" key="6">
    <source>
        <dbReference type="HAMAP-Rule" id="MF_00074"/>
    </source>
</evidence>
<comment type="similarity">
    <text evidence="6">Belongs to the methyltransferase superfamily. RNA methyltransferase RsmG family.</text>
</comment>
<feature type="binding site" evidence="6">
    <location>
        <position position="183"/>
    </location>
    <ligand>
        <name>S-adenosyl-L-methionine</name>
        <dbReference type="ChEBI" id="CHEBI:59789"/>
    </ligand>
</feature>
<evidence type="ECO:0000256" key="4">
    <source>
        <dbReference type="ARBA" id="ARBA00022679"/>
    </source>
</evidence>
<dbReference type="InterPro" id="IPR003682">
    <property type="entry name" value="rRNA_ssu_MeTfrase_G"/>
</dbReference>
<feature type="binding site" evidence="6">
    <location>
        <position position="100"/>
    </location>
    <ligand>
        <name>S-adenosyl-L-methionine</name>
        <dbReference type="ChEBI" id="CHEBI:59789"/>
    </ligand>
</feature>
<dbReference type="PIRSF" id="PIRSF003078">
    <property type="entry name" value="GidB"/>
    <property type="match status" value="1"/>
</dbReference>
<dbReference type="GO" id="GO:0005829">
    <property type="term" value="C:cytosol"/>
    <property type="evidence" value="ECO:0007669"/>
    <property type="project" value="TreeGrafter"/>
</dbReference>
<evidence type="ECO:0000256" key="7">
    <source>
        <dbReference type="SAM" id="MobiDB-lite"/>
    </source>
</evidence>
<keyword evidence="3 6" id="KW-0489">Methyltransferase</keyword>
<name>A0A087CHK5_9BIFI</name>
<feature type="region of interest" description="Disordered" evidence="7">
    <location>
        <begin position="149"/>
        <end position="174"/>
    </location>
</feature>
<reference evidence="8 9" key="1">
    <citation type="submission" date="2014-03" db="EMBL/GenBank/DDBJ databases">
        <title>Genomics of Bifidobacteria.</title>
        <authorList>
            <person name="Ventura M."/>
            <person name="Milani C."/>
            <person name="Lugli G.A."/>
        </authorList>
    </citation>
    <scope>NUCLEOTIDE SEQUENCE [LARGE SCALE GENOMIC DNA]</scope>
    <source>
        <strain evidence="8 9">LMG 21775</strain>
    </source>
</reference>
<evidence type="ECO:0000256" key="1">
    <source>
        <dbReference type="ARBA" id="ARBA00022490"/>
    </source>
</evidence>
<feature type="binding site" evidence="6">
    <location>
        <position position="95"/>
    </location>
    <ligand>
        <name>S-adenosyl-L-methionine</name>
        <dbReference type="ChEBI" id="CHEBI:59789"/>
    </ligand>
</feature>
<dbReference type="STRING" id="218140.BPSY_0547"/>
<dbReference type="SUPFAM" id="SSF53335">
    <property type="entry name" value="S-adenosyl-L-methionine-dependent methyltransferases"/>
    <property type="match status" value="1"/>
</dbReference>
<dbReference type="Proteomes" id="UP000029050">
    <property type="component" value="Unassembled WGS sequence"/>
</dbReference>
<keyword evidence="1 6" id="KW-0963">Cytoplasm</keyword>
<evidence type="ECO:0000256" key="5">
    <source>
        <dbReference type="ARBA" id="ARBA00022691"/>
    </source>
</evidence>
<dbReference type="PANTHER" id="PTHR31760:SF0">
    <property type="entry name" value="S-ADENOSYL-L-METHIONINE-DEPENDENT METHYLTRANSFERASES SUPERFAMILY PROTEIN"/>
    <property type="match status" value="1"/>
</dbReference>
<keyword evidence="2 6" id="KW-0698">rRNA processing</keyword>
<sequence>MVASADVTGTIGSAEEALSDRLDGSDLPRQLLGDAYPRLSIFHDKLLREGVLKGIIGPRDQEILWERHILNSAAILPFIEEALNEGAQDSVADLGSGGGFPGIIIASCLHEAHITLIEPMERRVQWLSEVIDDLKLDNVTILRSRAEDLVDQPTGQRPGHKASDKQRHASAARHTQYQVLTCRAVAPMRKLAPMALPLILPGGRLVALKGKSAPQELEKAKQVIAKSHGINSQVFEAPVGDGLEPTHVVVVEKRK</sequence>
<evidence type="ECO:0000313" key="9">
    <source>
        <dbReference type="Proteomes" id="UP000029050"/>
    </source>
</evidence>
<comment type="caution">
    <text evidence="8">The sequence shown here is derived from an EMBL/GenBank/DDBJ whole genome shotgun (WGS) entry which is preliminary data.</text>
</comment>
<dbReference type="OrthoDB" id="9808773at2"/>
<dbReference type="AlphaFoldDB" id="A0A087CHK5"/>
<dbReference type="GeneID" id="98299758"/>
<evidence type="ECO:0000256" key="3">
    <source>
        <dbReference type="ARBA" id="ARBA00022603"/>
    </source>
</evidence>
<dbReference type="HAMAP" id="MF_00074">
    <property type="entry name" value="16SrRNA_methyltr_G"/>
    <property type="match status" value="1"/>
</dbReference>
<evidence type="ECO:0000256" key="2">
    <source>
        <dbReference type="ARBA" id="ARBA00022552"/>
    </source>
</evidence>
<dbReference type="RefSeq" id="WP_051921658.1">
    <property type="nucleotide sequence ID" value="NZ_JBDNLK010000004.1"/>
</dbReference>
<dbReference type="InterPro" id="IPR029063">
    <property type="entry name" value="SAM-dependent_MTases_sf"/>
</dbReference>
<keyword evidence="4 6" id="KW-0808">Transferase</keyword>
<keyword evidence="5 6" id="KW-0949">S-adenosyl-L-methionine</keyword>
<comment type="function">
    <text evidence="6">Specifically methylates the N7 position of a guanine in 16S rRNA.</text>
</comment>
<dbReference type="Gene3D" id="3.40.50.150">
    <property type="entry name" value="Vaccinia Virus protein VP39"/>
    <property type="match status" value="1"/>
</dbReference>
<organism evidence="8 9">
    <name type="scientific">Bifidobacterium psychraerophilum</name>
    <dbReference type="NCBI Taxonomy" id="218140"/>
    <lineage>
        <taxon>Bacteria</taxon>
        <taxon>Bacillati</taxon>
        <taxon>Actinomycetota</taxon>
        <taxon>Actinomycetes</taxon>
        <taxon>Bifidobacteriales</taxon>
        <taxon>Bifidobacteriaceae</taxon>
        <taxon>Bifidobacterium</taxon>
    </lineage>
</organism>
<gene>
    <name evidence="6" type="primary">rsmG</name>
    <name evidence="8" type="ORF">BPSY_0547</name>
</gene>
<dbReference type="EC" id="2.1.1.-" evidence="6"/>
<evidence type="ECO:0000313" key="8">
    <source>
        <dbReference type="EMBL" id="KFI82755.1"/>
    </source>
</evidence>
<dbReference type="Pfam" id="PF02527">
    <property type="entry name" value="GidB"/>
    <property type="match status" value="1"/>
</dbReference>
<comment type="caution">
    <text evidence="6">Lacks conserved residue(s) required for the propagation of feature annotation.</text>
</comment>
<dbReference type="eggNOG" id="COG0357">
    <property type="taxonomic scope" value="Bacteria"/>
</dbReference>
<dbReference type="GO" id="GO:0070043">
    <property type="term" value="F:rRNA (guanine-N7-)-methyltransferase activity"/>
    <property type="evidence" value="ECO:0007669"/>
    <property type="project" value="UniProtKB-UniRule"/>
</dbReference>
<comment type="subcellular location">
    <subcellularLocation>
        <location evidence="6">Cytoplasm</location>
    </subcellularLocation>
</comment>
<accession>A0A087CHK5</accession>
<dbReference type="NCBIfam" id="TIGR00138">
    <property type="entry name" value="rsmG_gidB"/>
    <property type="match status" value="1"/>
</dbReference>
<feature type="binding site" evidence="6">
    <location>
        <begin position="146"/>
        <end position="147"/>
    </location>
    <ligand>
        <name>S-adenosyl-L-methionine</name>
        <dbReference type="ChEBI" id="CHEBI:59789"/>
    </ligand>
</feature>
<proteinExistence type="inferred from homology"/>
<dbReference type="PANTHER" id="PTHR31760">
    <property type="entry name" value="S-ADENOSYL-L-METHIONINE-DEPENDENT METHYLTRANSFERASES SUPERFAMILY PROTEIN"/>
    <property type="match status" value="1"/>
</dbReference>
<protein>
    <recommendedName>
        <fullName evidence="6">Ribosomal RNA small subunit methyltransferase G</fullName>
        <ecNumber evidence="6">2.1.1.-</ecNumber>
    </recommendedName>
    <alternativeName>
        <fullName evidence="6">16S rRNA 7-methylguanosine methyltransferase</fullName>
        <shortName evidence="6">16S rRNA m7G methyltransferase</shortName>
    </alternativeName>
</protein>
<dbReference type="CDD" id="cd02440">
    <property type="entry name" value="AdoMet_MTases"/>
    <property type="match status" value="1"/>
</dbReference>